<evidence type="ECO:0000313" key="2">
    <source>
        <dbReference type="WBParaSite" id="PS1159_v2.g10811.t2"/>
    </source>
</evidence>
<dbReference type="Proteomes" id="UP000887580">
    <property type="component" value="Unplaced"/>
</dbReference>
<sequence>MPVSCSKAESNLYRDLLANYSSLVRPVKNSTQKLRVAVRFFLQQIVNVDEKNQVIELNAWLKYDEKNQVIELNAWLKYIWFDYRLKWKPEKYEGIESIRFSATDNIIFQPDVYLYNSADKSFDSSYKANLVVYHTGEVNWIPPGIYKASCRLDVTYFPFDDQVCFLKFGSWTYHGYALDLQLDVDPGEEPAMDTSTYIPNGEWILKSAPAVREESFYKCCPEPYPTVKFYLNLRRRTMFYVFNLILPSFLISTMTLLGFCLPAHDMAEKIGFQTTILLSVCFFLTVVSEMVPPTSETIPLLGVFFSTLTLIVSISTAFTIVVLNLRYRQPVNHHMGRLFHQVFLVYLPWILMMRRPEYKLLKNKAIKIKNKELAEDGCTQCIGIDVIENGEQYVYKAAEQIFTHDPLFTNIYSMPMERLNLERKVGDGIFPVRRCISAMQRRNQQYDRFINKCEQILQDPNNPQYDESSIVLLNYYKRIHARTMYIRDKMKIHEERENMREDYRFASMALDRLCLCMFSIFISICVLIIFLSPPYLYA</sequence>
<proteinExistence type="predicted"/>
<name>A0AC35EWR3_9BILA</name>
<organism evidence="1 2">
    <name type="scientific">Panagrolaimus sp. PS1159</name>
    <dbReference type="NCBI Taxonomy" id="55785"/>
    <lineage>
        <taxon>Eukaryota</taxon>
        <taxon>Metazoa</taxon>
        <taxon>Ecdysozoa</taxon>
        <taxon>Nematoda</taxon>
        <taxon>Chromadorea</taxon>
        <taxon>Rhabditida</taxon>
        <taxon>Tylenchina</taxon>
        <taxon>Panagrolaimomorpha</taxon>
        <taxon>Panagrolaimoidea</taxon>
        <taxon>Panagrolaimidae</taxon>
        <taxon>Panagrolaimus</taxon>
    </lineage>
</organism>
<evidence type="ECO:0000313" key="1">
    <source>
        <dbReference type="Proteomes" id="UP000887580"/>
    </source>
</evidence>
<protein>
    <submittedName>
        <fullName evidence="2">Neurotransmitter-gated ion-channel transmembrane domain-containing protein</fullName>
    </submittedName>
</protein>
<dbReference type="WBParaSite" id="PS1159_v2.g10811.t2">
    <property type="protein sequence ID" value="PS1159_v2.g10811.t2"/>
    <property type="gene ID" value="PS1159_v2.g10811"/>
</dbReference>
<accession>A0AC35EWR3</accession>
<reference evidence="2" key="1">
    <citation type="submission" date="2022-11" db="UniProtKB">
        <authorList>
            <consortium name="WormBaseParasite"/>
        </authorList>
    </citation>
    <scope>IDENTIFICATION</scope>
</reference>